<keyword evidence="6" id="KW-1185">Reference proteome</keyword>
<dbReference type="InterPro" id="IPR011256">
    <property type="entry name" value="Reg_factor_effector_dom_sf"/>
</dbReference>
<dbReference type="PANTHER" id="PTHR40055:SF1">
    <property type="entry name" value="TRANSCRIPTIONAL REGULATOR YGIV-RELATED"/>
    <property type="match status" value="1"/>
</dbReference>
<keyword evidence="2" id="KW-0238">DNA-binding</keyword>
<dbReference type="Gene3D" id="1.10.10.60">
    <property type="entry name" value="Homeodomain-like"/>
    <property type="match status" value="2"/>
</dbReference>
<proteinExistence type="predicted"/>
<dbReference type="AlphaFoldDB" id="A0A4R0YZ19"/>
<evidence type="ECO:0000313" key="6">
    <source>
        <dbReference type="Proteomes" id="UP000291822"/>
    </source>
</evidence>
<keyword evidence="1" id="KW-0805">Transcription regulation</keyword>
<dbReference type="GO" id="GO:0003700">
    <property type="term" value="F:DNA-binding transcription factor activity"/>
    <property type="evidence" value="ECO:0007669"/>
    <property type="project" value="InterPro"/>
</dbReference>
<gene>
    <name evidence="5" type="ORF">EZM97_04745</name>
</gene>
<evidence type="ECO:0000256" key="1">
    <source>
        <dbReference type="ARBA" id="ARBA00023015"/>
    </source>
</evidence>
<dbReference type="SMART" id="SM00342">
    <property type="entry name" value="HTH_ARAC"/>
    <property type="match status" value="1"/>
</dbReference>
<dbReference type="SUPFAM" id="SSF55136">
    <property type="entry name" value="Probable bacterial effector-binding domain"/>
    <property type="match status" value="1"/>
</dbReference>
<protein>
    <submittedName>
        <fullName evidence="5">AraC family transcriptional regulator</fullName>
    </submittedName>
</protein>
<dbReference type="SUPFAM" id="SSF46689">
    <property type="entry name" value="Homeodomain-like"/>
    <property type="match status" value="2"/>
</dbReference>
<dbReference type="InterPro" id="IPR029442">
    <property type="entry name" value="GyrI-like"/>
</dbReference>
<name>A0A4R0YZ19_9GAMM</name>
<accession>A0A4R0YZ19</accession>
<dbReference type="InterPro" id="IPR050908">
    <property type="entry name" value="SmbC-like"/>
</dbReference>
<sequence length="331" mass="37016">MTFCTGWLRTCVRVNMRKIGNAPHRGLGHSGPTPSRRLDMKSRTRHAYVRRIDLAIALLQQAIDRNEDLPDPAQLAEVAHLSPFHFHRVYRALTGETPGHTVARLRMLRAIRLLMTESSAVTEAALSAGYETPQAFSRAFRQWCGASPSEVRADPSRLRAIGERLECGSQGPDAPVMPLQVQIVSVEPIRLMAIRNRGDYADLDQAYSRLFAWAAGRGVVEQITGIYGLPWQDHRDVCGEDLEYECAVAIAADVSESDGVTAQAWGGGLWARAHHVGRYEDLEAFTDVLMTHWLPESGYMLRNVPIFHHYFDDPEQTPANLCRADVHLPIE</sequence>
<dbReference type="InterPro" id="IPR009057">
    <property type="entry name" value="Homeodomain-like_sf"/>
</dbReference>
<dbReference type="SMART" id="SM00871">
    <property type="entry name" value="AraC_E_bind"/>
    <property type="match status" value="1"/>
</dbReference>
<dbReference type="GO" id="GO:0043565">
    <property type="term" value="F:sequence-specific DNA binding"/>
    <property type="evidence" value="ECO:0007669"/>
    <property type="project" value="InterPro"/>
</dbReference>
<evidence type="ECO:0000259" key="4">
    <source>
        <dbReference type="PROSITE" id="PS01124"/>
    </source>
</evidence>
<dbReference type="Pfam" id="PF06445">
    <property type="entry name" value="GyrI-like"/>
    <property type="match status" value="1"/>
</dbReference>
<dbReference type="InterPro" id="IPR018062">
    <property type="entry name" value="HTH_AraC-typ_CS"/>
</dbReference>
<dbReference type="PANTHER" id="PTHR40055">
    <property type="entry name" value="TRANSCRIPTIONAL REGULATOR YGIV-RELATED"/>
    <property type="match status" value="1"/>
</dbReference>
<dbReference type="Pfam" id="PF12833">
    <property type="entry name" value="HTH_18"/>
    <property type="match status" value="1"/>
</dbReference>
<dbReference type="EMBL" id="SJTG01000001">
    <property type="protein sequence ID" value="TCI12659.1"/>
    <property type="molecule type" value="Genomic_DNA"/>
</dbReference>
<reference evidence="5 6" key="1">
    <citation type="submission" date="2019-02" db="EMBL/GenBank/DDBJ databases">
        <title>Dyella amyloliquefaciens sp. nov., isolated from forest soil.</title>
        <authorList>
            <person name="Gao Z.-H."/>
            <person name="Qiu L.-H."/>
        </authorList>
    </citation>
    <scope>NUCLEOTIDE SEQUENCE [LARGE SCALE GENOMIC DNA]</scope>
    <source>
        <strain evidence="5 6">KACC 12747</strain>
    </source>
</reference>
<evidence type="ECO:0000313" key="5">
    <source>
        <dbReference type="EMBL" id="TCI12659.1"/>
    </source>
</evidence>
<dbReference type="Proteomes" id="UP000291822">
    <property type="component" value="Unassembled WGS sequence"/>
</dbReference>
<dbReference type="PROSITE" id="PS00041">
    <property type="entry name" value="HTH_ARAC_FAMILY_1"/>
    <property type="match status" value="1"/>
</dbReference>
<organism evidence="5 6">
    <name type="scientific">Dyella soli</name>
    <dbReference type="NCBI Taxonomy" id="522319"/>
    <lineage>
        <taxon>Bacteria</taxon>
        <taxon>Pseudomonadati</taxon>
        <taxon>Pseudomonadota</taxon>
        <taxon>Gammaproteobacteria</taxon>
        <taxon>Lysobacterales</taxon>
        <taxon>Rhodanobacteraceae</taxon>
        <taxon>Dyella</taxon>
    </lineage>
</organism>
<evidence type="ECO:0000256" key="3">
    <source>
        <dbReference type="ARBA" id="ARBA00023163"/>
    </source>
</evidence>
<dbReference type="InterPro" id="IPR018060">
    <property type="entry name" value="HTH_AraC"/>
</dbReference>
<keyword evidence="3" id="KW-0804">Transcription</keyword>
<dbReference type="PROSITE" id="PS01124">
    <property type="entry name" value="HTH_ARAC_FAMILY_2"/>
    <property type="match status" value="1"/>
</dbReference>
<feature type="domain" description="HTH araC/xylS-type" evidence="4">
    <location>
        <begin position="53"/>
        <end position="154"/>
    </location>
</feature>
<dbReference type="InterPro" id="IPR010499">
    <property type="entry name" value="AraC_E-bd"/>
</dbReference>
<comment type="caution">
    <text evidence="5">The sequence shown here is derived from an EMBL/GenBank/DDBJ whole genome shotgun (WGS) entry which is preliminary data.</text>
</comment>
<dbReference type="Gene3D" id="3.20.80.10">
    <property type="entry name" value="Regulatory factor, effector binding domain"/>
    <property type="match status" value="1"/>
</dbReference>
<evidence type="ECO:0000256" key="2">
    <source>
        <dbReference type="ARBA" id="ARBA00023125"/>
    </source>
</evidence>